<reference evidence="9 10" key="1">
    <citation type="journal article" date="2019" name="Nat. Med.">
        <title>A library of human gut bacterial isolates paired with longitudinal multiomics data enables mechanistic microbiome research.</title>
        <authorList>
            <person name="Poyet M."/>
            <person name="Groussin M."/>
            <person name="Gibbons S.M."/>
            <person name="Avila-Pacheco J."/>
            <person name="Jiang X."/>
            <person name="Kearney S.M."/>
            <person name="Perrotta A.R."/>
            <person name="Berdy B."/>
            <person name="Zhao S."/>
            <person name="Lieberman T.D."/>
            <person name="Swanson P.K."/>
            <person name="Smith M."/>
            <person name="Roesemann S."/>
            <person name="Alexander J.E."/>
            <person name="Rich S.A."/>
            <person name="Livny J."/>
            <person name="Vlamakis H."/>
            <person name="Clish C."/>
            <person name="Bullock K."/>
            <person name="Deik A."/>
            <person name="Scott J."/>
            <person name="Pierce K.A."/>
            <person name="Xavier R.J."/>
            <person name="Alm E.J."/>
        </authorList>
    </citation>
    <scope>NUCLEOTIDE SEQUENCE [LARGE SCALE GENOMIC DNA]</scope>
    <source>
        <strain evidence="9 10">BIOML-A198</strain>
    </source>
</reference>
<evidence type="ECO:0000256" key="1">
    <source>
        <dbReference type="ARBA" id="ARBA00004651"/>
    </source>
</evidence>
<comment type="caution">
    <text evidence="9">The sequence shown here is derived from an EMBL/GenBank/DDBJ whole genome shotgun (WGS) entry which is preliminary data.</text>
</comment>
<evidence type="ECO:0000313" key="9">
    <source>
        <dbReference type="EMBL" id="MTK22790.1"/>
    </source>
</evidence>
<dbReference type="OrthoDB" id="9810952at2"/>
<comment type="subcellular location">
    <subcellularLocation>
        <location evidence="1">Cell membrane</location>
        <topology evidence="1">Multi-pass membrane protein</topology>
    </subcellularLocation>
</comment>
<gene>
    <name evidence="9" type="ORF">GMA92_15445</name>
</gene>
<dbReference type="GO" id="GO:0008324">
    <property type="term" value="F:monoatomic cation transmembrane transporter activity"/>
    <property type="evidence" value="ECO:0007669"/>
    <property type="project" value="InterPro"/>
</dbReference>
<evidence type="ECO:0000256" key="8">
    <source>
        <dbReference type="ARBA" id="ARBA00023136"/>
    </source>
</evidence>
<dbReference type="GO" id="GO:0030001">
    <property type="term" value="P:metal ion transport"/>
    <property type="evidence" value="ECO:0007669"/>
    <property type="project" value="UniProtKB-ARBA"/>
</dbReference>
<keyword evidence="5" id="KW-0812">Transmembrane</keyword>
<evidence type="ECO:0000256" key="7">
    <source>
        <dbReference type="ARBA" id="ARBA00023065"/>
    </source>
</evidence>
<keyword evidence="7" id="KW-0406">Ion transport</keyword>
<dbReference type="PANTHER" id="PTHR32024:SF2">
    <property type="entry name" value="TRK SYSTEM POTASSIUM UPTAKE PROTEIN TRKG-RELATED"/>
    <property type="match status" value="1"/>
</dbReference>
<keyword evidence="6" id="KW-1133">Transmembrane helix</keyword>
<keyword evidence="8" id="KW-0472">Membrane</keyword>
<dbReference type="Proteomes" id="UP000487649">
    <property type="component" value="Unassembled WGS sequence"/>
</dbReference>
<sequence>MFILIGISTPIMIFSLLTTVYPTLNETFRNSLFQIISAISTTSYATVSFNDWTPFALFLMIILMIMSGGAGSTSGDIKLYRILLLCKQCI</sequence>
<protein>
    <submittedName>
        <fullName evidence="9">Uncharacterized protein</fullName>
    </submittedName>
</protein>
<comment type="similarity">
    <text evidence="2">Belongs to the TrkH potassium transport family.</text>
</comment>
<dbReference type="PANTHER" id="PTHR32024">
    <property type="entry name" value="TRK SYSTEM POTASSIUM UPTAKE PROTEIN TRKG-RELATED"/>
    <property type="match status" value="1"/>
</dbReference>
<dbReference type="EMBL" id="WMQE01000059">
    <property type="protein sequence ID" value="MTK22790.1"/>
    <property type="molecule type" value="Genomic_DNA"/>
</dbReference>
<evidence type="ECO:0000256" key="5">
    <source>
        <dbReference type="ARBA" id="ARBA00022692"/>
    </source>
</evidence>
<dbReference type="InterPro" id="IPR003445">
    <property type="entry name" value="Cat_transpt"/>
</dbReference>
<keyword evidence="3" id="KW-0813">Transport</keyword>
<dbReference type="GO" id="GO:0005886">
    <property type="term" value="C:plasma membrane"/>
    <property type="evidence" value="ECO:0007669"/>
    <property type="project" value="UniProtKB-SubCell"/>
</dbReference>
<evidence type="ECO:0000256" key="4">
    <source>
        <dbReference type="ARBA" id="ARBA00022475"/>
    </source>
</evidence>
<proteinExistence type="inferred from homology"/>
<name>A0A6A8SKN3_9FIRM</name>
<dbReference type="Pfam" id="PF02386">
    <property type="entry name" value="TrkH"/>
    <property type="match status" value="1"/>
</dbReference>
<evidence type="ECO:0000256" key="6">
    <source>
        <dbReference type="ARBA" id="ARBA00022989"/>
    </source>
</evidence>
<accession>A0A6A8SKN3</accession>
<organism evidence="9 10">
    <name type="scientific">Turicibacter sanguinis</name>
    <dbReference type="NCBI Taxonomy" id="154288"/>
    <lineage>
        <taxon>Bacteria</taxon>
        <taxon>Bacillati</taxon>
        <taxon>Bacillota</taxon>
        <taxon>Erysipelotrichia</taxon>
        <taxon>Erysipelotrichales</taxon>
        <taxon>Turicibacteraceae</taxon>
        <taxon>Turicibacter</taxon>
    </lineage>
</organism>
<evidence type="ECO:0000256" key="2">
    <source>
        <dbReference type="ARBA" id="ARBA00009137"/>
    </source>
</evidence>
<keyword evidence="4" id="KW-1003">Cell membrane</keyword>
<dbReference type="RefSeq" id="WP_006784059.1">
    <property type="nucleotide sequence ID" value="NZ_CAJJOK010000046.1"/>
</dbReference>
<dbReference type="AlphaFoldDB" id="A0A6A8SKN3"/>
<evidence type="ECO:0000313" key="10">
    <source>
        <dbReference type="Proteomes" id="UP000487649"/>
    </source>
</evidence>
<evidence type="ECO:0000256" key="3">
    <source>
        <dbReference type="ARBA" id="ARBA00022448"/>
    </source>
</evidence>